<dbReference type="EMBL" id="FWFR01000001">
    <property type="protein sequence ID" value="SLN27878.1"/>
    <property type="molecule type" value="Genomic_DNA"/>
</dbReference>
<protein>
    <submittedName>
        <fullName evidence="4">HTH-type transcriptional repressor NicS</fullName>
    </submittedName>
</protein>
<name>A0A1Y5RY27_9PROT</name>
<dbReference type="InParanoid" id="A0A1Y5RY27"/>
<dbReference type="InterPro" id="IPR036271">
    <property type="entry name" value="Tet_transcr_reg_TetR-rel_C_sf"/>
</dbReference>
<dbReference type="PANTHER" id="PTHR30328:SF54">
    <property type="entry name" value="HTH-TYPE TRANSCRIPTIONAL REPRESSOR SCO4008"/>
    <property type="match status" value="1"/>
</dbReference>
<dbReference type="Pfam" id="PF00440">
    <property type="entry name" value="TetR_N"/>
    <property type="match status" value="1"/>
</dbReference>
<gene>
    <name evidence="4" type="primary">nicS_1</name>
    <name evidence="4" type="ORF">OCH7691_00924</name>
</gene>
<dbReference type="Proteomes" id="UP000193200">
    <property type="component" value="Unassembled WGS sequence"/>
</dbReference>
<dbReference type="GO" id="GO:0003677">
    <property type="term" value="F:DNA binding"/>
    <property type="evidence" value="ECO:0007669"/>
    <property type="project" value="UniProtKB-UniRule"/>
</dbReference>
<reference evidence="4 5" key="1">
    <citation type="submission" date="2017-03" db="EMBL/GenBank/DDBJ databases">
        <authorList>
            <person name="Afonso C.L."/>
            <person name="Miller P.J."/>
            <person name="Scott M.A."/>
            <person name="Spackman E."/>
            <person name="Goraichik I."/>
            <person name="Dimitrov K.M."/>
            <person name="Suarez D.L."/>
            <person name="Swayne D.E."/>
        </authorList>
    </citation>
    <scope>NUCLEOTIDE SEQUENCE [LARGE SCALE GENOMIC DNA]</scope>
    <source>
        <strain evidence="4 5">CECT 7691</strain>
    </source>
</reference>
<dbReference type="Pfam" id="PF17938">
    <property type="entry name" value="TetR_C_29"/>
    <property type="match status" value="1"/>
</dbReference>
<sequence>MSEQIGDATRTVVRRDPERTRELILNAAIGEFSAKGLGGARVDEIAERSGVNKRMIYHYFGNKDGLFLAVLETVYKQIRASEAELNLKGLSPEEGMRKLAAFTWQHYLENPEFISLLNSENLHKAVHLRQSTRIRELHSPLVDTISDLLRRGEASGAFRKGVDPVQLYISIASLGYFYLSNIHTLTTIFGRNLRARSEMSARQEHVVEVIMSYLRPGSATGD</sequence>
<evidence type="ECO:0000313" key="5">
    <source>
        <dbReference type="Proteomes" id="UP000193200"/>
    </source>
</evidence>
<keyword evidence="1 2" id="KW-0238">DNA-binding</keyword>
<dbReference type="Gene3D" id="1.10.357.10">
    <property type="entry name" value="Tetracycline Repressor, domain 2"/>
    <property type="match status" value="1"/>
</dbReference>
<proteinExistence type="predicted"/>
<dbReference type="PRINTS" id="PR00455">
    <property type="entry name" value="HTHTETR"/>
</dbReference>
<evidence type="ECO:0000256" key="2">
    <source>
        <dbReference type="PROSITE-ProRule" id="PRU00335"/>
    </source>
</evidence>
<dbReference type="InterPro" id="IPR009057">
    <property type="entry name" value="Homeodomain-like_sf"/>
</dbReference>
<dbReference type="RefSeq" id="WP_085882204.1">
    <property type="nucleotide sequence ID" value="NZ_FWFR01000001.1"/>
</dbReference>
<organism evidence="4 5">
    <name type="scientific">Oceanibacterium hippocampi</name>
    <dbReference type="NCBI Taxonomy" id="745714"/>
    <lineage>
        <taxon>Bacteria</taxon>
        <taxon>Pseudomonadati</taxon>
        <taxon>Pseudomonadota</taxon>
        <taxon>Alphaproteobacteria</taxon>
        <taxon>Sneathiellales</taxon>
        <taxon>Sneathiellaceae</taxon>
        <taxon>Oceanibacterium</taxon>
    </lineage>
</organism>
<accession>A0A1Y5RY27</accession>
<dbReference type="PROSITE" id="PS50977">
    <property type="entry name" value="HTH_TETR_2"/>
    <property type="match status" value="1"/>
</dbReference>
<dbReference type="InterPro" id="IPR050109">
    <property type="entry name" value="HTH-type_TetR-like_transc_reg"/>
</dbReference>
<dbReference type="PANTHER" id="PTHR30328">
    <property type="entry name" value="TRANSCRIPTIONAL REPRESSOR"/>
    <property type="match status" value="1"/>
</dbReference>
<evidence type="ECO:0000256" key="1">
    <source>
        <dbReference type="ARBA" id="ARBA00023125"/>
    </source>
</evidence>
<keyword evidence="5" id="KW-1185">Reference proteome</keyword>
<evidence type="ECO:0000313" key="4">
    <source>
        <dbReference type="EMBL" id="SLN27878.1"/>
    </source>
</evidence>
<dbReference type="SUPFAM" id="SSF48498">
    <property type="entry name" value="Tetracyclin repressor-like, C-terminal domain"/>
    <property type="match status" value="1"/>
</dbReference>
<evidence type="ECO:0000259" key="3">
    <source>
        <dbReference type="PROSITE" id="PS50977"/>
    </source>
</evidence>
<dbReference type="AlphaFoldDB" id="A0A1Y5RY27"/>
<feature type="domain" description="HTH tetR-type" evidence="3">
    <location>
        <begin position="18"/>
        <end position="78"/>
    </location>
</feature>
<dbReference type="InterPro" id="IPR001647">
    <property type="entry name" value="HTH_TetR"/>
</dbReference>
<dbReference type="SUPFAM" id="SSF46689">
    <property type="entry name" value="Homeodomain-like"/>
    <property type="match status" value="1"/>
</dbReference>
<dbReference type="OrthoDB" id="2356263at2"/>
<dbReference type="InterPro" id="IPR041474">
    <property type="entry name" value="NicS_C"/>
</dbReference>
<feature type="DNA-binding region" description="H-T-H motif" evidence="2">
    <location>
        <begin position="41"/>
        <end position="60"/>
    </location>
</feature>